<dbReference type="EMBL" id="RJSG01000002">
    <property type="protein sequence ID" value="RNL78931.1"/>
    <property type="molecule type" value="Genomic_DNA"/>
</dbReference>
<dbReference type="InterPro" id="IPR037914">
    <property type="entry name" value="SpoVT-AbrB_sf"/>
</dbReference>
<dbReference type="AlphaFoldDB" id="A0A3N0DTT9"/>
<dbReference type="InterPro" id="IPR007159">
    <property type="entry name" value="SpoVT-AbrB_dom"/>
</dbReference>
<dbReference type="SUPFAM" id="SSF89447">
    <property type="entry name" value="AbrB/MazE/MraZ-like"/>
    <property type="match status" value="1"/>
</dbReference>
<feature type="domain" description="SpoVT-AbrB" evidence="2">
    <location>
        <begin position="1"/>
        <end position="47"/>
    </location>
</feature>
<comment type="caution">
    <text evidence="3">The sequence shown here is derived from an EMBL/GenBank/DDBJ whole genome shotgun (WGS) entry which is preliminary data.</text>
</comment>
<organism evidence="3 4">
    <name type="scientific">Nocardioides marmorisolisilvae</name>
    <dbReference type="NCBI Taxonomy" id="1542737"/>
    <lineage>
        <taxon>Bacteria</taxon>
        <taxon>Bacillati</taxon>
        <taxon>Actinomycetota</taxon>
        <taxon>Actinomycetes</taxon>
        <taxon>Propionibacteriales</taxon>
        <taxon>Nocardioidaceae</taxon>
        <taxon>Nocardioides</taxon>
    </lineage>
</organism>
<dbReference type="Gene3D" id="2.10.260.10">
    <property type="match status" value="1"/>
</dbReference>
<protein>
    <submittedName>
        <fullName evidence="3">AbrB family transcriptional regulator</fullName>
    </submittedName>
</protein>
<sequence>MVTATMTTKGRVTVPKFLRDELKLSPGAKIEFVRVGPGEYSLSLTAPEGLAEETLGAKARAGSATAR</sequence>
<evidence type="ECO:0000256" key="1">
    <source>
        <dbReference type="PROSITE-ProRule" id="PRU01076"/>
    </source>
</evidence>
<gene>
    <name evidence="3" type="ORF">EFL95_07725</name>
</gene>
<proteinExistence type="predicted"/>
<accession>A0A3N0DTT9</accession>
<keyword evidence="4" id="KW-1185">Reference proteome</keyword>
<dbReference type="Proteomes" id="UP000277094">
    <property type="component" value="Unassembled WGS sequence"/>
</dbReference>
<reference evidence="3 4" key="1">
    <citation type="submission" date="2018-11" db="EMBL/GenBank/DDBJ databases">
        <authorList>
            <person name="Li F."/>
        </authorList>
    </citation>
    <scope>NUCLEOTIDE SEQUENCE [LARGE SCALE GENOMIC DNA]</scope>
    <source>
        <strain evidence="3 4">KIS18-7</strain>
    </source>
</reference>
<name>A0A3N0DTT9_9ACTN</name>
<keyword evidence="1" id="KW-0238">DNA-binding</keyword>
<dbReference type="GO" id="GO:0003677">
    <property type="term" value="F:DNA binding"/>
    <property type="evidence" value="ECO:0007669"/>
    <property type="project" value="UniProtKB-UniRule"/>
</dbReference>
<dbReference type="NCBIfam" id="TIGR01439">
    <property type="entry name" value="lp_hng_hel_AbrB"/>
    <property type="match status" value="1"/>
</dbReference>
<dbReference type="PROSITE" id="PS51740">
    <property type="entry name" value="SPOVT_ABRB"/>
    <property type="match status" value="1"/>
</dbReference>
<evidence type="ECO:0000259" key="2">
    <source>
        <dbReference type="PROSITE" id="PS51740"/>
    </source>
</evidence>
<evidence type="ECO:0000313" key="4">
    <source>
        <dbReference type="Proteomes" id="UP000277094"/>
    </source>
</evidence>
<evidence type="ECO:0000313" key="3">
    <source>
        <dbReference type="EMBL" id="RNL78931.1"/>
    </source>
</evidence>